<dbReference type="InterPro" id="IPR003599">
    <property type="entry name" value="Ig_sub"/>
</dbReference>
<dbReference type="WBParaSite" id="SRAE_X000075500.1">
    <property type="protein sequence ID" value="SRAE_X000075500.1"/>
    <property type="gene ID" value="WBGene00266316"/>
</dbReference>
<dbReference type="AlphaFoldDB" id="A0A090LNI1"/>
<feature type="transmembrane region" description="Helical" evidence="1">
    <location>
        <begin position="361"/>
        <end position="379"/>
    </location>
</feature>
<feature type="domain" description="Ig-like" evidence="2">
    <location>
        <begin position="134"/>
        <end position="233"/>
    </location>
</feature>
<dbReference type="PROSITE" id="PS50835">
    <property type="entry name" value="IG_LIKE"/>
    <property type="match status" value="1"/>
</dbReference>
<evidence type="ECO:0000256" key="1">
    <source>
        <dbReference type="SAM" id="Phobius"/>
    </source>
</evidence>
<keyword evidence="4" id="KW-1185">Reference proteome</keyword>
<reference evidence="3 4" key="1">
    <citation type="submission" date="2014-09" db="EMBL/GenBank/DDBJ databases">
        <authorList>
            <person name="Martin A.A."/>
        </authorList>
    </citation>
    <scope>NUCLEOTIDE SEQUENCE</scope>
    <source>
        <strain evidence="4">ED321</strain>
        <strain evidence="3">ED321 Heterogonic</strain>
    </source>
</reference>
<keyword evidence="1" id="KW-0812">Transmembrane</keyword>
<reference evidence="5" key="2">
    <citation type="submission" date="2020-12" db="UniProtKB">
        <authorList>
            <consortium name="WormBaseParasite"/>
        </authorList>
    </citation>
    <scope>IDENTIFICATION</scope>
</reference>
<dbReference type="CTD" id="36383810"/>
<dbReference type="WormBase" id="SRAE_X000075500">
    <property type="protein sequence ID" value="SRP04650"/>
    <property type="gene ID" value="WBGene00266316"/>
</dbReference>
<dbReference type="RefSeq" id="XP_024510626.1">
    <property type="nucleotide sequence ID" value="XM_024645137.1"/>
</dbReference>
<dbReference type="InterPro" id="IPR013783">
    <property type="entry name" value="Ig-like_fold"/>
</dbReference>
<protein>
    <submittedName>
        <fullName evidence="3">Immunoglobulin subtype domain and Immunoglobulin-like domain and Immunoglobulin V-set domain and Immunoglobulin-like fold domain-containing protein</fullName>
    </submittedName>
</protein>
<dbReference type="Proteomes" id="UP000035682">
    <property type="component" value="Unplaced"/>
</dbReference>
<dbReference type="InterPro" id="IPR036179">
    <property type="entry name" value="Ig-like_dom_sf"/>
</dbReference>
<evidence type="ECO:0000313" key="6">
    <source>
        <dbReference type="WormBase" id="SRAE_X000075500"/>
    </source>
</evidence>
<evidence type="ECO:0000313" key="4">
    <source>
        <dbReference type="Proteomes" id="UP000035682"/>
    </source>
</evidence>
<dbReference type="GeneID" id="36383810"/>
<dbReference type="Gene3D" id="2.60.40.10">
    <property type="entry name" value="Immunoglobulins"/>
    <property type="match status" value="1"/>
</dbReference>
<keyword evidence="1" id="KW-1133">Transmembrane helix</keyword>
<organism evidence="3">
    <name type="scientific">Strongyloides ratti</name>
    <name type="common">Parasitic roundworm</name>
    <dbReference type="NCBI Taxonomy" id="34506"/>
    <lineage>
        <taxon>Eukaryota</taxon>
        <taxon>Metazoa</taxon>
        <taxon>Ecdysozoa</taxon>
        <taxon>Nematoda</taxon>
        <taxon>Chromadorea</taxon>
        <taxon>Rhabditida</taxon>
        <taxon>Tylenchina</taxon>
        <taxon>Panagrolaimomorpha</taxon>
        <taxon>Strongyloidoidea</taxon>
        <taxon>Strongyloididae</taxon>
        <taxon>Strongyloides</taxon>
    </lineage>
</organism>
<keyword evidence="1" id="KW-0472">Membrane</keyword>
<sequence>MKILNVTYNDLGIYQCLFKYSIVTKKFLTYNYNLLHNNVLIFEEGSYVNLICKNDELKSGKVILEETNLGNDNIYCLNDTYCHTLIKNGTKYDSNIFKCIKYIKDKITIIYEIILFNSNEENKYIENKHLSGIPYILKSISNAYEVEEGNTIYIPCIFKSFIFSSTLLSRWMFKIEYNRTYLYDKNYFVNTSIIDGRNFTILKISNISYYDTGTYVCEVASEYGLESREYYVYIKPTRPLIYYFKNIISFITISNLPLNEIIVRLTPHNNTLNIIEYVYDAKIVIKHWGNFRYKGYLNIEPFQNLNEKYNLTLAVSHKFSRSPFSTPINQNDYFILNDGFIDHNEENIFGKKKKDYQITRILLCLFVIVTVTVYFIYYFCPFFC</sequence>
<dbReference type="EMBL" id="LN609530">
    <property type="protein sequence ID" value="CEF71430.1"/>
    <property type="molecule type" value="Genomic_DNA"/>
</dbReference>
<dbReference type="SUPFAM" id="SSF48726">
    <property type="entry name" value="Immunoglobulin"/>
    <property type="match status" value="1"/>
</dbReference>
<evidence type="ECO:0000259" key="2">
    <source>
        <dbReference type="PROSITE" id="PS50835"/>
    </source>
</evidence>
<dbReference type="InterPro" id="IPR007110">
    <property type="entry name" value="Ig-like_dom"/>
</dbReference>
<evidence type="ECO:0000313" key="3">
    <source>
        <dbReference type="EMBL" id="CEF71430.1"/>
    </source>
</evidence>
<evidence type="ECO:0000313" key="5">
    <source>
        <dbReference type="WBParaSite" id="SRAE_X000075500.1"/>
    </source>
</evidence>
<name>A0A090LNI1_STRRB</name>
<gene>
    <name evidence="3 5 6" type="ORF">SRAE_X000075500</name>
</gene>
<dbReference type="SMART" id="SM00409">
    <property type="entry name" value="IG"/>
    <property type="match status" value="1"/>
</dbReference>
<proteinExistence type="predicted"/>
<accession>A0A090LNI1</accession>